<evidence type="ECO:0000256" key="16">
    <source>
        <dbReference type="ARBA" id="ARBA00044969"/>
    </source>
</evidence>
<dbReference type="InterPro" id="IPR045028">
    <property type="entry name" value="DinG/Rad3-like"/>
</dbReference>
<evidence type="ECO:0000256" key="17">
    <source>
        <dbReference type="ARBA" id="ARBA00048954"/>
    </source>
</evidence>
<dbReference type="InterPro" id="IPR002464">
    <property type="entry name" value="DNA/RNA_helicase_DEAH_CS"/>
</dbReference>
<dbReference type="GO" id="GO:0051539">
    <property type="term" value="F:4 iron, 4 sulfur cluster binding"/>
    <property type="evidence" value="ECO:0007669"/>
    <property type="project" value="UniProtKB-KW"/>
</dbReference>
<evidence type="ECO:0000256" key="14">
    <source>
        <dbReference type="ARBA" id="ARBA00023235"/>
    </source>
</evidence>
<dbReference type="Pfam" id="PF13307">
    <property type="entry name" value="Helicase_C_2"/>
    <property type="match status" value="1"/>
</dbReference>
<evidence type="ECO:0000259" key="20">
    <source>
        <dbReference type="PROSITE" id="PS50157"/>
    </source>
</evidence>
<comment type="similarity">
    <text evidence="3">Belongs to the DEAD box helicase family. DEAH subfamily.</text>
</comment>
<evidence type="ECO:0000256" key="18">
    <source>
        <dbReference type="ARBA" id="ARBA00082714"/>
    </source>
</evidence>
<dbReference type="GO" id="GO:0005634">
    <property type="term" value="C:nucleus"/>
    <property type="evidence" value="ECO:0007669"/>
    <property type="project" value="UniProtKB-SubCell"/>
</dbReference>
<keyword evidence="9" id="KW-0347">Helicase</keyword>
<evidence type="ECO:0000256" key="11">
    <source>
        <dbReference type="ARBA" id="ARBA00023004"/>
    </source>
</evidence>
<dbReference type="InterPro" id="IPR010614">
    <property type="entry name" value="RAD3-like_helicase_DEAD"/>
</dbReference>
<organism evidence="22 23">
    <name type="scientific">Strongyloides stercoralis</name>
    <name type="common">Threadworm</name>
    <dbReference type="NCBI Taxonomy" id="6248"/>
    <lineage>
        <taxon>Eukaryota</taxon>
        <taxon>Metazoa</taxon>
        <taxon>Ecdysozoa</taxon>
        <taxon>Nematoda</taxon>
        <taxon>Chromadorea</taxon>
        <taxon>Rhabditida</taxon>
        <taxon>Tylenchina</taxon>
        <taxon>Panagrolaimomorpha</taxon>
        <taxon>Strongyloidoidea</taxon>
        <taxon>Strongyloididae</taxon>
        <taxon>Strongyloides</taxon>
    </lineage>
</organism>
<evidence type="ECO:0000313" key="22">
    <source>
        <dbReference type="Proteomes" id="UP000035681"/>
    </source>
</evidence>
<evidence type="ECO:0000256" key="10">
    <source>
        <dbReference type="ARBA" id="ARBA00022840"/>
    </source>
</evidence>
<dbReference type="InterPro" id="IPR013087">
    <property type="entry name" value="Znf_C2H2_type"/>
</dbReference>
<dbReference type="Pfam" id="PF06733">
    <property type="entry name" value="DEAD_2"/>
    <property type="match status" value="1"/>
</dbReference>
<dbReference type="PANTHER" id="PTHR11472:SF47">
    <property type="entry name" value="FANCONI ANEMIA GROUP J PROTEIN"/>
    <property type="match status" value="1"/>
</dbReference>
<evidence type="ECO:0000256" key="7">
    <source>
        <dbReference type="ARBA" id="ARBA00022763"/>
    </source>
</evidence>
<dbReference type="GO" id="GO:0005524">
    <property type="term" value="F:ATP binding"/>
    <property type="evidence" value="ECO:0007669"/>
    <property type="project" value="UniProtKB-KW"/>
</dbReference>
<dbReference type="SMART" id="SM00355">
    <property type="entry name" value="ZnF_C2H2"/>
    <property type="match status" value="4"/>
</dbReference>
<dbReference type="InterPro" id="IPR036236">
    <property type="entry name" value="Znf_C2H2_sf"/>
</dbReference>
<dbReference type="FunFam" id="3.40.50.300:FF:000731">
    <property type="entry name" value="Fanconi anemia group J protein homolog"/>
    <property type="match status" value="1"/>
</dbReference>
<keyword evidence="8" id="KW-0378">Hydrolase</keyword>
<dbReference type="SMART" id="SM00488">
    <property type="entry name" value="DEXDc2"/>
    <property type="match status" value="1"/>
</dbReference>
<sequence length="1210" mass="140748">CNPFYCFICNRTIIDDESQYNHFESHLFYKPFKCLDCNETYYNKSQLETHLAFTNHFNYQKYTEIKLRKFINSLGALSHQMNITNEKNIVSVVLVTKQDNESVGRCLGGNVIKQEVETNINKNTIERPSMIPVNYGKVDRSKNLDYVIKMRNDGYLDIRKLNSQKFIRKNYIERWCKICNKIVSGTKEQIIHVFEKHLNLINHRFLKCYICSSKGINNKKFIDFSSVMEHYKGTKSHRDLVFQNNLMDGYKGNEQFVSLDGDNDILYRYEIEFEKCFVEKLNCIRLVLPNNKLESQSMITSFFQKKLDKSSTRSRKRPRIEVEVDNDWRNICISGINLEFPISFDPYPSQSLIMEANISSFNKSNNVLIESPTGSGKTMALLSSAIGWLRNYKRNISASHENCLKHGNNKCNEEESIKKTEEKDIKIENNKCNINECFDNNDNISILCDKDNENKSNECTCINEIKIYYATRTHKQIAQVIKELKRLPYCYNNSNNTATINHTILSSKEHTCINSVVKKSSNITEKCKEIDFENSTKCKYKMRLIKTFDKSMRKMMGTQISPAWDIEELVEYGERYRVCPHFAASTFLRMDANIIFCPFNYIIDPIIRDTANIELKDSIIILDEAHNIESFCRSSSSFDFTEKEIIHSLNDIYLRRNLLDKFLKENTNLKLEKEVDDTEDAYLSEYKVTFLNENLQHLNYLLQFLKSFLNWFNNFAVEVKNVPSKNNIQSRVFRTSEIMRSLVTSKLIEYKNNPLELQRLKNAWIGAMKVGGEDENEFDISDTKLNKKFKKIQINSLTIVCIEKFIYFIQFLMKSPNAYRLFYSIEESNVSLDIFNFKNTEISKFSDSSIIYKSNNELLNIENEKTNYDNFIGGEKYVPIKENCIVKMELWCLDPSLCFVDAFNDAHSVVLASGTLSPINTFVSELGMKFESIVQGDQIVPKEQIFASVISVGPKDNDIICTRNELSSCEGRNGVNMLLEIASLIVDICENVSKGILVFFPSYSMLQQVMTKLYQSGLIKKLKRIKEVLQEPRKTSELDSIMESYKKAIKCPNLISQYCTGAVMFAVFRGKFSEGIDFTDDLARCVISIGIPFPNIGDPQVKEKKDFNDKFHGQKNLLPGEEWYKIEAYRALNQALGRCIRHRNDWGLIVMVDKRLYNIIETNSPDKNKISKWVVENIRLFNKYEKFKNQMKQFVSEREKLSVPLENIII</sequence>
<evidence type="ECO:0000259" key="21">
    <source>
        <dbReference type="PROSITE" id="PS51193"/>
    </source>
</evidence>
<keyword evidence="5" id="KW-0479">Metal-binding</keyword>
<dbReference type="PROSITE" id="PS51193">
    <property type="entry name" value="HELICASE_ATP_BIND_2"/>
    <property type="match status" value="1"/>
</dbReference>
<dbReference type="EC" id="5.6.2.3" evidence="16"/>
<evidence type="ECO:0000256" key="3">
    <source>
        <dbReference type="ARBA" id="ARBA00008792"/>
    </source>
</evidence>
<name>A0AAF5D2E2_STRER</name>
<feature type="domain" description="Helicase ATP-binding" evidence="21">
    <location>
        <begin position="336"/>
        <end position="681"/>
    </location>
</feature>
<reference evidence="23" key="1">
    <citation type="submission" date="2024-02" db="UniProtKB">
        <authorList>
            <consortium name="WormBaseParasite"/>
        </authorList>
    </citation>
    <scope>IDENTIFICATION</scope>
</reference>
<dbReference type="PROSITE" id="PS00028">
    <property type="entry name" value="ZINC_FINGER_C2H2_1"/>
    <property type="match status" value="2"/>
</dbReference>
<keyword evidence="13" id="KW-0234">DNA repair</keyword>
<dbReference type="Gene3D" id="3.40.50.300">
    <property type="entry name" value="P-loop containing nucleotide triphosphate hydrolases"/>
    <property type="match status" value="2"/>
</dbReference>
<comment type="catalytic activity">
    <reaction evidence="17">
        <text>ATP + H2O = ADP + phosphate + H(+)</text>
        <dbReference type="Rhea" id="RHEA:13065"/>
        <dbReference type="ChEBI" id="CHEBI:15377"/>
        <dbReference type="ChEBI" id="CHEBI:15378"/>
        <dbReference type="ChEBI" id="CHEBI:30616"/>
        <dbReference type="ChEBI" id="CHEBI:43474"/>
        <dbReference type="ChEBI" id="CHEBI:456216"/>
        <dbReference type="EC" id="5.6.2.3"/>
    </reaction>
</comment>
<accession>A0AAF5D2E2</accession>
<dbReference type="Gene3D" id="3.30.160.60">
    <property type="entry name" value="Classic Zinc Finger"/>
    <property type="match status" value="1"/>
</dbReference>
<keyword evidence="19" id="KW-0863">Zinc-finger</keyword>
<keyword evidence="11" id="KW-0408">Iron</keyword>
<proteinExistence type="inferred from homology"/>
<dbReference type="SUPFAM" id="SSF57667">
    <property type="entry name" value="beta-beta-alpha zinc fingers"/>
    <property type="match status" value="1"/>
</dbReference>
<dbReference type="PANTHER" id="PTHR11472">
    <property type="entry name" value="DNA REPAIR DEAD HELICASE RAD3/XP-D SUBFAMILY MEMBER"/>
    <property type="match status" value="1"/>
</dbReference>
<keyword evidence="4" id="KW-0004">4Fe-4S</keyword>
<evidence type="ECO:0000256" key="19">
    <source>
        <dbReference type="PROSITE-ProRule" id="PRU00042"/>
    </source>
</evidence>
<keyword evidence="14" id="KW-0413">Isomerase</keyword>
<evidence type="ECO:0000313" key="23">
    <source>
        <dbReference type="WBParaSite" id="TCONS_00004671.p1"/>
    </source>
</evidence>
<keyword evidence="7" id="KW-0227">DNA damage</keyword>
<dbReference type="InterPro" id="IPR014013">
    <property type="entry name" value="Helic_SF1/SF2_ATP-bd_DinG/Rad3"/>
</dbReference>
<evidence type="ECO:0000256" key="15">
    <source>
        <dbReference type="ARBA" id="ARBA00023242"/>
    </source>
</evidence>
<evidence type="ECO:0000256" key="1">
    <source>
        <dbReference type="ARBA" id="ARBA00001966"/>
    </source>
</evidence>
<evidence type="ECO:0000256" key="13">
    <source>
        <dbReference type="ARBA" id="ARBA00023204"/>
    </source>
</evidence>
<dbReference type="GO" id="GO:1990918">
    <property type="term" value="P:double-strand break repair involved in meiotic recombination"/>
    <property type="evidence" value="ECO:0007669"/>
    <property type="project" value="TreeGrafter"/>
</dbReference>
<dbReference type="Proteomes" id="UP000035681">
    <property type="component" value="Unplaced"/>
</dbReference>
<dbReference type="AlphaFoldDB" id="A0AAF5D2E2"/>
<dbReference type="WBParaSite" id="TCONS_00004671.p1">
    <property type="protein sequence ID" value="TCONS_00004671.p1"/>
    <property type="gene ID" value="XLOC_002488"/>
</dbReference>
<dbReference type="GO" id="GO:0006289">
    <property type="term" value="P:nucleotide-excision repair"/>
    <property type="evidence" value="ECO:0007669"/>
    <property type="project" value="TreeGrafter"/>
</dbReference>
<dbReference type="GO" id="GO:0016818">
    <property type="term" value="F:hydrolase activity, acting on acid anhydrides, in phosphorus-containing anhydrides"/>
    <property type="evidence" value="ECO:0007669"/>
    <property type="project" value="InterPro"/>
</dbReference>
<keyword evidence="15" id="KW-0539">Nucleus</keyword>
<keyword evidence="6" id="KW-0547">Nucleotide-binding</keyword>
<evidence type="ECO:0000256" key="9">
    <source>
        <dbReference type="ARBA" id="ARBA00022806"/>
    </source>
</evidence>
<keyword evidence="19" id="KW-0862">Zinc</keyword>
<dbReference type="PROSITE" id="PS00690">
    <property type="entry name" value="DEAH_ATP_HELICASE"/>
    <property type="match status" value="1"/>
</dbReference>
<comment type="cofactor">
    <cofactor evidence="1">
        <name>[4Fe-4S] cluster</name>
        <dbReference type="ChEBI" id="CHEBI:49883"/>
    </cofactor>
</comment>
<dbReference type="GO" id="GO:0008270">
    <property type="term" value="F:zinc ion binding"/>
    <property type="evidence" value="ECO:0007669"/>
    <property type="project" value="UniProtKB-KW"/>
</dbReference>
<evidence type="ECO:0000256" key="4">
    <source>
        <dbReference type="ARBA" id="ARBA00022485"/>
    </source>
</evidence>
<protein>
    <recommendedName>
        <fullName evidence="16">DNA 5'-3' helicase</fullName>
        <ecNumber evidence="16">5.6.2.3</ecNumber>
    </recommendedName>
    <alternativeName>
        <fullName evidence="18">DNA 5'-3' helicase FANCJ</fullName>
    </alternativeName>
</protein>
<dbReference type="InterPro" id="IPR027417">
    <property type="entry name" value="P-loop_NTPase"/>
</dbReference>
<evidence type="ECO:0000256" key="12">
    <source>
        <dbReference type="ARBA" id="ARBA00023014"/>
    </source>
</evidence>
<dbReference type="SMART" id="SM00491">
    <property type="entry name" value="HELICc2"/>
    <property type="match status" value="1"/>
</dbReference>
<keyword evidence="12" id="KW-0411">Iron-sulfur</keyword>
<keyword evidence="22" id="KW-1185">Reference proteome</keyword>
<dbReference type="InterPro" id="IPR006554">
    <property type="entry name" value="Helicase-like_DEXD_c2"/>
</dbReference>
<evidence type="ECO:0000256" key="8">
    <source>
        <dbReference type="ARBA" id="ARBA00022801"/>
    </source>
</evidence>
<feature type="domain" description="C2H2-type" evidence="20">
    <location>
        <begin position="32"/>
        <end position="61"/>
    </location>
</feature>
<dbReference type="InterPro" id="IPR006555">
    <property type="entry name" value="ATP-dep_Helicase_C"/>
</dbReference>
<evidence type="ECO:0000256" key="5">
    <source>
        <dbReference type="ARBA" id="ARBA00022723"/>
    </source>
</evidence>
<keyword evidence="10" id="KW-0067">ATP-binding</keyword>
<dbReference type="GO" id="GO:0043139">
    <property type="term" value="F:5'-3' DNA helicase activity"/>
    <property type="evidence" value="ECO:0007669"/>
    <property type="project" value="UniProtKB-EC"/>
</dbReference>
<evidence type="ECO:0000256" key="6">
    <source>
        <dbReference type="ARBA" id="ARBA00022741"/>
    </source>
</evidence>
<dbReference type="PROSITE" id="PS50157">
    <property type="entry name" value="ZINC_FINGER_C2H2_2"/>
    <property type="match status" value="1"/>
</dbReference>
<evidence type="ECO:0000256" key="2">
    <source>
        <dbReference type="ARBA" id="ARBA00004123"/>
    </source>
</evidence>
<dbReference type="GO" id="GO:0003677">
    <property type="term" value="F:DNA binding"/>
    <property type="evidence" value="ECO:0007669"/>
    <property type="project" value="InterPro"/>
</dbReference>
<comment type="subcellular location">
    <subcellularLocation>
        <location evidence="2">Nucleus</location>
    </subcellularLocation>
</comment>
<dbReference type="SUPFAM" id="SSF52540">
    <property type="entry name" value="P-loop containing nucleoside triphosphate hydrolases"/>
    <property type="match status" value="2"/>
</dbReference>
<dbReference type="CDD" id="cd18788">
    <property type="entry name" value="SF2_C_XPD"/>
    <property type="match status" value="1"/>
</dbReference>